<comment type="caution">
    <text evidence="2">The sequence shown here is derived from an EMBL/GenBank/DDBJ whole genome shotgun (WGS) entry which is preliminary data.</text>
</comment>
<evidence type="ECO:0000313" key="3">
    <source>
        <dbReference type="Proteomes" id="UP000266113"/>
    </source>
</evidence>
<evidence type="ECO:0000313" key="2">
    <source>
        <dbReference type="EMBL" id="RIE16369.1"/>
    </source>
</evidence>
<dbReference type="Pfam" id="PF13749">
    <property type="entry name" value="HATPase_c_4"/>
    <property type="match status" value="1"/>
</dbReference>
<dbReference type="InterPro" id="IPR049514">
    <property type="entry name" value="Fic-like_C"/>
</dbReference>
<dbReference type="Proteomes" id="UP000266113">
    <property type="component" value="Unassembled WGS sequence"/>
</dbReference>
<feature type="domain" description="Filamentation induced by cAMP protein Fic-like C-terminal" evidence="1">
    <location>
        <begin position="343"/>
        <end position="397"/>
    </location>
</feature>
<gene>
    <name evidence="2" type="ORF">SMC1_07235</name>
</gene>
<accession>A0A398DQS0</accession>
<reference evidence="2 3" key="1">
    <citation type="submission" date="2018-09" db="EMBL/GenBank/DDBJ databases">
        <title>Discovery and Ecogenomic Context for Candidatus Cryosericales, a Global Caldiserica Order Active in Thawing Permafrost.</title>
        <authorList>
            <person name="Martinez M.A."/>
            <person name="Woodcroft B.J."/>
            <person name="Ignacio Espinoza J.C."/>
            <person name="Zayed A."/>
            <person name="Singleton C.M."/>
            <person name="Boyd J."/>
            <person name="Li Y.-F."/>
            <person name="Purvine S."/>
            <person name="Maughan H."/>
            <person name="Hodgkins S.B."/>
            <person name="Anderson D."/>
            <person name="Sederholm M."/>
            <person name="Temperton B."/>
            <person name="Saleska S.R."/>
            <person name="Tyson G.W."/>
            <person name="Rich V.I."/>
        </authorList>
    </citation>
    <scope>NUCLEOTIDE SEQUENCE [LARGE SCALE GENOMIC DNA]</scope>
    <source>
        <strain evidence="2 3">SMC1</strain>
    </source>
</reference>
<dbReference type="PANTHER" id="PTHR30595">
    <property type="entry name" value="GLPR-RELATED TRANSCRIPTIONAL REPRESSOR"/>
    <property type="match status" value="1"/>
</dbReference>
<dbReference type="EMBL" id="QXIY01000031">
    <property type="protein sequence ID" value="RIE16369.1"/>
    <property type="molecule type" value="Genomic_DNA"/>
</dbReference>
<name>A0A398DQS0_9BACT</name>
<dbReference type="PANTHER" id="PTHR30595:SF6">
    <property type="entry name" value="SCHLAFEN ALBA-2 DOMAIN-CONTAINING PROTEIN"/>
    <property type="match status" value="1"/>
</dbReference>
<dbReference type="AlphaFoldDB" id="A0A398DQS0"/>
<dbReference type="Pfam" id="PF21247">
    <property type="entry name" value="Fic-like_C"/>
    <property type="match status" value="1"/>
</dbReference>
<sequence>MEPPVRPLFTVCEVNSKTIVSAEIPSADLAARPVFYKGVGKIKASYIRAGEADELMSEYEIYSYEAFRKRVRDDLRLVENARLSLLDQNLLDQYLLSFKKERKNLSEHVTDKEIMELMGITIGGIPTLAGVVVFSKYPQAYFPQLYITAVVVPGTEMGDTGSGGERFIANERITGTIPEMLNDAIGFVRRNGRTRTIISEDGKRNDQDEYPMIAVREAVLNALIHRDYSVHTENVPIRIIMYSDRMEIINSGGLYGRISIDSLGKVRPDTRNPTLANVLELLNTTENRYSGIPTIRKEMKAVGLPDPVFAVKRGEFIVEFKNGIAYPGKQQLVSEKTDNSEDRLLEFCRTPRSRKELINFTGLSRFYMMSSLIKPLLESGKLKMTLPDKPKSKNQKYGAS</sequence>
<dbReference type="Gene3D" id="3.30.950.30">
    <property type="entry name" value="Schlafen, AAA domain"/>
    <property type="match status" value="1"/>
</dbReference>
<dbReference type="Gene3D" id="3.30.565.60">
    <property type="match status" value="1"/>
</dbReference>
<dbReference type="InterPro" id="IPR038475">
    <property type="entry name" value="RecG_C_sf"/>
</dbReference>
<keyword evidence="3" id="KW-1185">Reference proteome</keyword>
<protein>
    <submittedName>
        <fullName evidence="2">AAA family ATPase</fullName>
    </submittedName>
</protein>
<dbReference type="OrthoDB" id="9807907at2"/>
<organism evidence="2 3">
    <name type="scientific">Candidatus Cryosericum septentrionale</name>
    <dbReference type="NCBI Taxonomy" id="2290913"/>
    <lineage>
        <taxon>Bacteria</taxon>
        <taxon>Pseudomonadati</taxon>
        <taxon>Caldisericota/Cryosericota group</taxon>
        <taxon>Candidatus Cryosericota</taxon>
        <taxon>Candidatus Cryosericia</taxon>
        <taxon>Candidatus Cryosericales</taxon>
        <taxon>Candidatus Cryosericaceae</taxon>
        <taxon>Candidatus Cryosericum</taxon>
    </lineage>
</organism>
<proteinExistence type="predicted"/>
<dbReference type="InterPro" id="IPR038461">
    <property type="entry name" value="Schlafen_AlbA_2_dom_sf"/>
</dbReference>
<evidence type="ECO:0000259" key="1">
    <source>
        <dbReference type="Pfam" id="PF21247"/>
    </source>
</evidence>